<dbReference type="GO" id="GO:0050660">
    <property type="term" value="F:flavin adenine dinucleotide binding"/>
    <property type="evidence" value="ECO:0007669"/>
    <property type="project" value="InterPro"/>
</dbReference>
<keyword evidence="7" id="KW-0285">Flavoprotein</keyword>
<name>A0A835YIS3_9STRA</name>
<organism evidence="15 16">
    <name type="scientific">Tribonema minus</name>
    <dbReference type="NCBI Taxonomy" id="303371"/>
    <lineage>
        <taxon>Eukaryota</taxon>
        <taxon>Sar</taxon>
        <taxon>Stramenopiles</taxon>
        <taxon>Ochrophyta</taxon>
        <taxon>PX clade</taxon>
        <taxon>Xanthophyceae</taxon>
        <taxon>Tribonematales</taxon>
        <taxon>Tribonemataceae</taxon>
        <taxon>Tribonema</taxon>
    </lineage>
</organism>
<dbReference type="InterPro" id="IPR050741">
    <property type="entry name" value="Acyl-CoA_dehydrogenase"/>
</dbReference>
<dbReference type="GO" id="GO:0051793">
    <property type="term" value="P:medium-chain fatty acid catabolic process"/>
    <property type="evidence" value="ECO:0007669"/>
    <property type="project" value="TreeGrafter"/>
</dbReference>
<dbReference type="InterPro" id="IPR015396">
    <property type="entry name" value="FadE_C"/>
</dbReference>
<dbReference type="EMBL" id="JAFCMP010000551">
    <property type="protein sequence ID" value="KAG5175311.1"/>
    <property type="molecule type" value="Genomic_DNA"/>
</dbReference>
<dbReference type="Proteomes" id="UP000664859">
    <property type="component" value="Unassembled WGS sequence"/>
</dbReference>
<evidence type="ECO:0000256" key="11">
    <source>
        <dbReference type="ARBA" id="ARBA00049247"/>
    </source>
</evidence>
<evidence type="ECO:0000259" key="14">
    <source>
        <dbReference type="Pfam" id="PF09317"/>
    </source>
</evidence>
<gene>
    <name evidence="15" type="ORF">JKP88DRAFT_190466</name>
</gene>
<dbReference type="InterPro" id="IPR009100">
    <property type="entry name" value="AcylCoA_DH/oxidase_NM_dom_sf"/>
</dbReference>
<dbReference type="EC" id="1.3.8.8" evidence="5"/>
<protein>
    <recommendedName>
        <fullName evidence="6">Acyl-coenzyme A dehydrogenase</fullName>
        <ecNumber evidence="4">1.3.8.7</ecNumber>
        <ecNumber evidence="5">1.3.8.8</ecNumber>
    </recommendedName>
</protein>
<dbReference type="EC" id="1.3.8.7" evidence="4"/>
<dbReference type="AlphaFoldDB" id="A0A835YIS3"/>
<evidence type="ECO:0000313" key="15">
    <source>
        <dbReference type="EMBL" id="KAG5175311.1"/>
    </source>
</evidence>
<evidence type="ECO:0000256" key="4">
    <source>
        <dbReference type="ARBA" id="ARBA00012033"/>
    </source>
</evidence>
<comment type="caution">
    <text evidence="15">The sequence shown here is derived from an EMBL/GenBank/DDBJ whole genome shotgun (WGS) entry which is preliminary data.</text>
</comment>
<keyword evidence="8" id="KW-0274">FAD</keyword>
<dbReference type="Gene3D" id="2.40.110.10">
    <property type="entry name" value="Butyryl-CoA Dehydrogenase, subunit A, domain 2"/>
    <property type="match status" value="1"/>
</dbReference>
<evidence type="ECO:0000313" key="16">
    <source>
        <dbReference type="Proteomes" id="UP000664859"/>
    </source>
</evidence>
<feature type="domain" description="Acyl-CoA dehydrogenase/oxidase N-terminal" evidence="13">
    <location>
        <begin position="87"/>
        <end position="194"/>
    </location>
</feature>
<dbReference type="SUPFAM" id="SSF56645">
    <property type="entry name" value="Acyl-CoA dehydrogenase NM domain-like"/>
    <property type="match status" value="1"/>
</dbReference>
<dbReference type="NCBIfam" id="NF007000">
    <property type="entry name" value="PRK09463.1"/>
    <property type="match status" value="1"/>
</dbReference>
<dbReference type="GO" id="GO:0005739">
    <property type="term" value="C:mitochondrion"/>
    <property type="evidence" value="ECO:0007669"/>
    <property type="project" value="TreeGrafter"/>
</dbReference>
<evidence type="ECO:0000256" key="3">
    <source>
        <dbReference type="ARBA" id="ARBA00009347"/>
    </source>
</evidence>
<sequence>MIVTRAAKAAAQASARQQHQQLALQRRSFIGPAYRLAKKVTPNISATEAAALEAGTVGFDRDIFAGEASLKHLKSQYSVPKLSPAEQSFMDKEVTQLCEMIDDYEIGIRRDLSKPVWDFIRQNKFLGMCIPTKYGGLGFTAHGHSQVVQKLSCRSGSAAVSVMVPNSLGPGELLMRYGTDAQKDYYLPRLARGELIPCFGLTAAASGSDAASMRDTGTVVRENGVLGVRANFKKRYITLAPIAGVVGLAFNLRDPSRLLGGVGAEGISVVLLERGHPGLRIGDRHDPLASAFMNGTVEGENVFIPLDQIIGGQARAGFGWNMLMDCLAEGRGVSLPAMSVAASKMVAGTVGAYARIRKQFKVPLAELEGVQEHLARVGANTLIAQSSQALINAMLNQHEQPAVLSAVMKQQLTTRMRTTVTDGMDVLGGAGICNGPANFLAAGYMSVPIAITVEGANTLTRSLIIFGQGLTRSHPHLLDIIRAIQAGNDQAGFNKALGAMVRHGVRNAAAATGRALLRKRALSGGEAYYESQLDRLTSAFAFCADVSLTMGGKIKFAEMLSGRYADVLSNLVLGYATLWYTSQHADVKGIDAVRDYAMQGLLAETEDAFYGIFDNFPTRPLAWAMRGMAFPTGRTYRRPSDDLAKEVSRLVSTDSAVRDLFVSHTFVSADPSDRVALIHATLPKAVRADEVLKTLRREKRDATPAEQALIDEVEAAREIIIQVDSFKGLGQERAAGFDQSARPALDDIYNTRSASKPKAQAA</sequence>
<evidence type="ECO:0000256" key="2">
    <source>
        <dbReference type="ARBA" id="ARBA00005005"/>
    </source>
</evidence>
<evidence type="ECO:0000259" key="13">
    <source>
        <dbReference type="Pfam" id="PF02771"/>
    </source>
</evidence>
<comment type="catalytic activity">
    <reaction evidence="11">
        <text>a long-chain 2,3-saturated fatty acyl-CoA + oxidized [electron-transfer flavoprotein] + H(+) = a long-chain (2E)-enoyl-CoA + reduced [electron-transfer flavoprotein]</text>
        <dbReference type="Rhea" id="RHEA:17721"/>
        <dbReference type="Rhea" id="RHEA-COMP:10685"/>
        <dbReference type="Rhea" id="RHEA-COMP:10686"/>
        <dbReference type="ChEBI" id="CHEBI:15378"/>
        <dbReference type="ChEBI" id="CHEBI:57692"/>
        <dbReference type="ChEBI" id="CHEBI:58307"/>
        <dbReference type="ChEBI" id="CHEBI:83721"/>
        <dbReference type="ChEBI" id="CHEBI:83727"/>
        <dbReference type="EC" id="1.3.8.8"/>
    </reaction>
</comment>
<dbReference type="GO" id="GO:0033539">
    <property type="term" value="P:fatty acid beta-oxidation using acyl-CoA dehydrogenase"/>
    <property type="evidence" value="ECO:0007669"/>
    <property type="project" value="InterPro"/>
</dbReference>
<evidence type="ECO:0000259" key="12">
    <source>
        <dbReference type="Pfam" id="PF00441"/>
    </source>
</evidence>
<comment type="pathway">
    <text evidence="2">Lipid metabolism; fatty acid beta-oxidation.</text>
</comment>
<evidence type="ECO:0000256" key="7">
    <source>
        <dbReference type="ARBA" id="ARBA00022630"/>
    </source>
</evidence>
<dbReference type="InterPro" id="IPR036250">
    <property type="entry name" value="AcylCo_DH-like_C"/>
</dbReference>
<accession>A0A835YIS3</accession>
<dbReference type="SUPFAM" id="SSF47203">
    <property type="entry name" value="Acyl-CoA dehydrogenase C-terminal domain-like"/>
    <property type="match status" value="1"/>
</dbReference>
<dbReference type="InterPro" id="IPR009075">
    <property type="entry name" value="AcylCo_DH/oxidase_C"/>
</dbReference>
<dbReference type="InterPro" id="IPR013786">
    <property type="entry name" value="AcylCoA_DH/ox_N"/>
</dbReference>
<evidence type="ECO:0000256" key="9">
    <source>
        <dbReference type="ARBA" id="ARBA00023002"/>
    </source>
</evidence>
<dbReference type="NCBIfam" id="NF009586">
    <property type="entry name" value="PRK13026.1"/>
    <property type="match status" value="1"/>
</dbReference>
<evidence type="ECO:0000256" key="6">
    <source>
        <dbReference type="ARBA" id="ARBA00020144"/>
    </source>
</evidence>
<dbReference type="OrthoDB" id="435240at2759"/>
<reference evidence="15" key="1">
    <citation type="submission" date="2021-02" db="EMBL/GenBank/DDBJ databases">
        <title>First Annotated Genome of the Yellow-green Alga Tribonema minus.</title>
        <authorList>
            <person name="Mahan K.M."/>
        </authorList>
    </citation>
    <scope>NUCLEOTIDE SEQUENCE</scope>
    <source>
        <strain evidence="15">UTEX B ZZ1240</strain>
    </source>
</reference>
<evidence type="ECO:0000256" key="8">
    <source>
        <dbReference type="ARBA" id="ARBA00022827"/>
    </source>
</evidence>
<dbReference type="PANTHER" id="PTHR48083:SF2">
    <property type="entry name" value="MEDIUM-CHAIN SPECIFIC ACYL-COA DEHYDROGENASE, MITOCHONDRIAL"/>
    <property type="match status" value="1"/>
</dbReference>
<dbReference type="InterPro" id="IPR046373">
    <property type="entry name" value="Acyl-CoA_Oxase/DH_mid-dom_sf"/>
</dbReference>
<dbReference type="Pfam" id="PF09317">
    <property type="entry name" value="ACDH_C"/>
    <property type="match status" value="1"/>
</dbReference>
<comment type="catalytic activity">
    <reaction evidence="10">
        <text>a medium-chain 2,3-saturated fatty acyl-CoA + oxidized [electron-transfer flavoprotein] + H(+) = a medium-chain (2E)-enoyl-CoA + reduced [electron-transfer flavoprotein]</text>
        <dbReference type="Rhea" id="RHEA:14477"/>
        <dbReference type="Rhea" id="RHEA-COMP:10685"/>
        <dbReference type="Rhea" id="RHEA-COMP:10686"/>
        <dbReference type="ChEBI" id="CHEBI:15378"/>
        <dbReference type="ChEBI" id="CHEBI:57692"/>
        <dbReference type="ChEBI" id="CHEBI:58307"/>
        <dbReference type="ChEBI" id="CHEBI:83723"/>
        <dbReference type="ChEBI" id="CHEBI:83726"/>
        <dbReference type="EC" id="1.3.8.7"/>
    </reaction>
</comment>
<dbReference type="Gene3D" id="1.20.140.10">
    <property type="entry name" value="Butyryl-CoA Dehydrogenase, subunit A, domain 3"/>
    <property type="match status" value="1"/>
</dbReference>
<dbReference type="Gene3D" id="1.10.540.10">
    <property type="entry name" value="Acyl-CoA dehydrogenase/oxidase, N-terminal domain"/>
    <property type="match status" value="1"/>
</dbReference>
<comment type="similarity">
    <text evidence="3">Belongs to the acyl-CoA dehydrogenase family.</text>
</comment>
<comment type="cofactor">
    <cofactor evidence="1">
        <name>FAD</name>
        <dbReference type="ChEBI" id="CHEBI:57692"/>
    </cofactor>
</comment>
<evidence type="ECO:0000256" key="5">
    <source>
        <dbReference type="ARBA" id="ARBA00012040"/>
    </source>
</evidence>
<proteinExistence type="inferred from homology"/>
<keyword evidence="16" id="KW-1185">Reference proteome</keyword>
<dbReference type="UniPathway" id="UPA00659"/>
<evidence type="ECO:0000256" key="1">
    <source>
        <dbReference type="ARBA" id="ARBA00001974"/>
    </source>
</evidence>
<dbReference type="InterPro" id="IPR037069">
    <property type="entry name" value="AcylCoA_DH/ox_N_sf"/>
</dbReference>
<dbReference type="GO" id="GO:0070991">
    <property type="term" value="F:medium-chain fatty acyl-CoA dehydrogenase activity"/>
    <property type="evidence" value="ECO:0007669"/>
    <property type="project" value="UniProtKB-EC"/>
</dbReference>
<feature type="domain" description="Acyl-CoA dehydrogenase C-terminal bacterial-type" evidence="14">
    <location>
        <begin position="471"/>
        <end position="718"/>
    </location>
</feature>
<dbReference type="PANTHER" id="PTHR48083">
    <property type="entry name" value="MEDIUM-CHAIN SPECIFIC ACYL-COA DEHYDROGENASE, MITOCHONDRIAL-RELATED"/>
    <property type="match status" value="1"/>
</dbReference>
<keyword evidence="9" id="KW-0560">Oxidoreductase</keyword>
<dbReference type="FunFam" id="1.20.140.10:FF:000009">
    <property type="entry name" value="Acyl-CoA dehydrogenase"/>
    <property type="match status" value="1"/>
</dbReference>
<evidence type="ECO:0000256" key="10">
    <source>
        <dbReference type="ARBA" id="ARBA00047882"/>
    </source>
</evidence>
<dbReference type="Pfam" id="PF02771">
    <property type="entry name" value="Acyl-CoA_dh_N"/>
    <property type="match status" value="1"/>
</dbReference>
<feature type="domain" description="Acyl-CoA dehydrogenase/oxidase C-terminal" evidence="12">
    <location>
        <begin position="319"/>
        <end position="464"/>
    </location>
</feature>
<dbReference type="Pfam" id="PF00441">
    <property type="entry name" value="Acyl-CoA_dh_1"/>
    <property type="match status" value="1"/>
</dbReference>
<dbReference type="GO" id="GO:0004466">
    <property type="term" value="F:long-chain fatty acyl-CoA dehydrogenase activity"/>
    <property type="evidence" value="ECO:0007669"/>
    <property type="project" value="UniProtKB-EC"/>
</dbReference>